<name>A0A7G8TA84_9FIRM</name>
<sequence>MRIETVMQVLKEDGKPAASKSRMWVYASNDRGGRRSDTLNISRTAVGSTRPLS</sequence>
<reference evidence="1 2" key="1">
    <citation type="submission" date="2020-08" db="EMBL/GenBank/DDBJ databases">
        <title>The isolate Caproiciproducens sp. 7D4C2 produces n-caproate at mildly acidic conditions from hexoses: genome and rBOX comparison with related strains and chain-elongating bacteria.</title>
        <authorList>
            <person name="Esquivel-Elizondo S."/>
            <person name="Bagci C."/>
            <person name="Temovska M."/>
            <person name="Jeon B.S."/>
            <person name="Bessarab I."/>
            <person name="Williams R.B.H."/>
            <person name="Huson D.H."/>
            <person name="Angenent L.T."/>
        </authorList>
    </citation>
    <scope>NUCLEOTIDE SEQUENCE [LARGE SCALE GENOMIC DNA]</scope>
    <source>
        <strain evidence="1 2">7D4C2</strain>
    </source>
</reference>
<organism evidence="1 2">
    <name type="scientific">Caproicibacter fermentans</name>
    <dbReference type="NCBI Taxonomy" id="2576756"/>
    <lineage>
        <taxon>Bacteria</taxon>
        <taxon>Bacillati</taxon>
        <taxon>Bacillota</taxon>
        <taxon>Clostridia</taxon>
        <taxon>Eubacteriales</taxon>
        <taxon>Acutalibacteraceae</taxon>
        <taxon>Caproicibacter</taxon>
    </lineage>
</organism>
<evidence type="ECO:0008006" key="3">
    <source>
        <dbReference type="Google" id="ProtNLM"/>
    </source>
</evidence>
<dbReference type="AlphaFoldDB" id="A0A7G8TA84"/>
<evidence type="ECO:0000313" key="2">
    <source>
        <dbReference type="Proteomes" id="UP000515909"/>
    </source>
</evidence>
<dbReference type="RefSeq" id="WP_175391702.1">
    <property type="nucleotide sequence ID" value="NZ_CP060286.1"/>
</dbReference>
<dbReference type="KEGG" id="cfem:HCR03_18090"/>
<accession>A0A7G8TA84</accession>
<dbReference type="Proteomes" id="UP000515909">
    <property type="component" value="Chromosome"/>
</dbReference>
<gene>
    <name evidence="1" type="ORF">HCR03_18090</name>
</gene>
<protein>
    <recommendedName>
        <fullName evidence="3">Transposase</fullName>
    </recommendedName>
</protein>
<evidence type="ECO:0000313" key="1">
    <source>
        <dbReference type="EMBL" id="QNK40525.1"/>
    </source>
</evidence>
<proteinExistence type="predicted"/>
<dbReference type="EMBL" id="CP060286">
    <property type="protein sequence ID" value="QNK40525.1"/>
    <property type="molecule type" value="Genomic_DNA"/>
</dbReference>